<dbReference type="Gene3D" id="1.10.1660.10">
    <property type="match status" value="1"/>
</dbReference>
<feature type="domain" description="Helix-turn-helix" evidence="1">
    <location>
        <begin position="5"/>
        <end position="51"/>
    </location>
</feature>
<organism evidence="2">
    <name type="scientific">hydrothermal vent metagenome</name>
    <dbReference type="NCBI Taxonomy" id="652676"/>
    <lineage>
        <taxon>unclassified sequences</taxon>
        <taxon>metagenomes</taxon>
        <taxon>ecological metagenomes</taxon>
    </lineage>
</organism>
<dbReference type="InterPro" id="IPR009061">
    <property type="entry name" value="DNA-bd_dom_put_sf"/>
</dbReference>
<dbReference type="Pfam" id="PF12728">
    <property type="entry name" value="HTH_17"/>
    <property type="match status" value="1"/>
</dbReference>
<dbReference type="SUPFAM" id="SSF46955">
    <property type="entry name" value="Putative DNA-binding domain"/>
    <property type="match status" value="1"/>
</dbReference>
<evidence type="ECO:0000313" key="2">
    <source>
        <dbReference type="EMBL" id="CUS42643.1"/>
    </source>
</evidence>
<name>A0A160TF49_9ZZZZ</name>
<dbReference type="InterPro" id="IPR041657">
    <property type="entry name" value="HTH_17"/>
</dbReference>
<proteinExistence type="predicted"/>
<sequence length="58" mass="6604">MTQNLLTTEQVCDILGLKPVTVKRYAKEGLLDSIPDKGKLLFEEEKVNKFKALQAKLR</sequence>
<dbReference type="EMBL" id="CZQC01000069">
    <property type="protein sequence ID" value="CUS42643.1"/>
    <property type="molecule type" value="Genomic_DNA"/>
</dbReference>
<accession>A0A160TF49</accession>
<gene>
    <name evidence="2" type="ORF">MGWOODY_Tha2616</name>
</gene>
<evidence type="ECO:0000259" key="1">
    <source>
        <dbReference type="Pfam" id="PF12728"/>
    </source>
</evidence>
<protein>
    <recommendedName>
        <fullName evidence="1">Helix-turn-helix domain-containing protein</fullName>
    </recommendedName>
</protein>
<dbReference type="AlphaFoldDB" id="A0A160TF49"/>
<reference evidence="2" key="1">
    <citation type="submission" date="2015-10" db="EMBL/GenBank/DDBJ databases">
        <authorList>
            <person name="Gilbert D.G."/>
        </authorList>
    </citation>
    <scope>NUCLEOTIDE SEQUENCE</scope>
</reference>